<dbReference type="EnsemblPlants" id="evm.model.02.230">
    <property type="protein sequence ID" value="cds.evm.model.02.230"/>
    <property type="gene ID" value="evm.TU.02.230"/>
</dbReference>
<protein>
    <recommendedName>
        <fullName evidence="1">Myb-like domain-containing protein</fullName>
    </recommendedName>
</protein>
<dbReference type="Gramene" id="evm.model.02.230">
    <property type="protein sequence ID" value="cds.evm.model.02.230"/>
    <property type="gene ID" value="evm.TU.02.230"/>
</dbReference>
<evidence type="ECO:0000259" key="1">
    <source>
        <dbReference type="PROSITE" id="PS50090"/>
    </source>
</evidence>
<reference evidence="2" key="1">
    <citation type="submission" date="2018-11" db="EMBL/GenBank/DDBJ databases">
        <authorList>
            <person name="Grassa J C."/>
        </authorList>
    </citation>
    <scope>NUCLEOTIDE SEQUENCE [LARGE SCALE GENOMIC DNA]</scope>
</reference>
<dbReference type="PANTHER" id="PTHR45023:SF4">
    <property type="entry name" value="GLYCINE-RICH PROTEIN-RELATED"/>
    <property type="match status" value="1"/>
</dbReference>
<dbReference type="OMA" id="IMEKAHT"/>
<dbReference type="InterPro" id="IPR001005">
    <property type="entry name" value="SANT/Myb"/>
</dbReference>
<feature type="domain" description="Myb-like" evidence="1">
    <location>
        <begin position="89"/>
        <end position="158"/>
    </location>
</feature>
<dbReference type="Proteomes" id="UP000596661">
    <property type="component" value="Chromosome 2"/>
</dbReference>
<name>A0A803NX60_CANSA</name>
<proteinExistence type="predicted"/>
<dbReference type="PROSITE" id="PS50090">
    <property type="entry name" value="MYB_LIKE"/>
    <property type="match status" value="1"/>
</dbReference>
<evidence type="ECO:0000313" key="3">
    <source>
        <dbReference type="Proteomes" id="UP000596661"/>
    </source>
</evidence>
<reference evidence="2" key="2">
    <citation type="submission" date="2021-03" db="UniProtKB">
        <authorList>
            <consortium name="EnsemblPlants"/>
        </authorList>
    </citation>
    <scope>IDENTIFICATION</scope>
</reference>
<sequence>MFSFPYQNFGYFETPQRAPFFTLGNPPPYSIYMPSPHQPEMAPKIYTPSMEKSSVDLNLETSSTSVSVTQPANCVERLENVVLHNEEKPSQESKLKWSKEATILLINGWLNTSKDTIVESDQISGKFWDRIAEYFNTNHKGEERRTGKQCKDCWNKINQKVVCFNRCYKRIQQTRYNSWSDEQILENAHQVYKYDNNSNFMLVYCWRLLKDDPKWNTLYQTSSTQSSPMDLASSPNLYDNMSLDDIIISELIDDSDEIYFNKFIAGSSSTRRGKKRSHIDKGSCKRT</sequence>
<accession>A0A803NX60</accession>
<dbReference type="EMBL" id="UZAU01000092">
    <property type="status" value="NOT_ANNOTATED_CDS"/>
    <property type="molecule type" value="Genomic_DNA"/>
</dbReference>
<dbReference type="PANTHER" id="PTHR45023">
    <property type="match status" value="1"/>
</dbReference>
<organism evidence="2 3">
    <name type="scientific">Cannabis sativa</name>
    <name type="common">Hemp</name>
    <name type="synonym">Marijuana</name>
    <dbReference type="NCBI Taxonomy" id="3483"/>
    <lineage>
        <taxon>Eukaryota</taxon>
        <taxon>Viridiplantae</taxon>
        <taxon>Streptophyta</taxon>
        <taxon>Embryophyta</taxon>
        <taxon>Tracheophyta</taxon>
        <taxon>Spermatophyta</taxon>
        <taxon>Magnoliopsida</taxon>
        <taxon>eudicotyledons</taxon>
        <taxon>Gunneridae</taxon>
        <taxon>Pentapetalae</taxon>
        <taxon>rosids</taxon>
        <taxon>fabids</taxon>
        <taxon>Rosales</taxon>
        <taxon>Cannabaceae</taxon>
        <taxon>Cannabis</taxon>
    </lineage>
</organism>
<dbReference type="Gene3D" id="1.10.10.60">
    <property type="entry name" value="Homeodomain-like"/>
    <property type="match status" value="1"/>
</dbReference>
<evidence type="ECO:0000313" key="2">
    <source>
        <dbReference type="EnsemblPlants" id="cds.evm.model.02.230"/>
    </source>
</evidence>
<dbReference type="AlphaFoldDB" id="A0A803NX60"/>
<keyword evidence="3" id="KW-1185">Reference proteome</keyword>